<dbReference type="GO" id="GO:0006915">
    <property type="term" value="P:apoptotic process"/>
    <property type="evidence" value="ECO:0007669"/>
    <property type="project" value="TreeGrafter"/>
</dbReference>
<reference evidence="3" key="3">
    <citation type="submission" date="2025-09" db="UniProtKB">
        <authorList>
            <consortium name="Ensembl"/>
        </authorList>
    </citation>
    <scope>IDENTIFICATION</scope>
</reference>
<reference evidence="4" key="1">
    <citation type="submission" date="2012-01" db="EMBL/GenBank/DDBJ databases">
        <title>The Genome Sequence of Oreochromis niloticus (Nile Tilapia).</title>
        <authorList>
            <consortium name="Broad Institute Genome Assembly Team"/>
            <consortium name="Broad Institute Sequencing Platform"/>
            <person name="Di Palma F."/>
            <person name="Johnson J."/>
            <person name="Lander E.S."/>
            <person name="Lindblad-Toh K."/>
        </authorList>
    </citation>
    <scope>NUCLEOTIDE SEQUENCE [LARGE SCALE GENOMIC DNA]</scope>
</reference>
<dbReference type="GO" id="GO:0005737">
    <property type="term" value="C:cytoplasm"/>
    <property type="evidence" value="ECO:0007669"/>
    <property type="project" value="TreeGrafter"/>
</dbReference>
<reference evidence="3" key="2">
    <citation type="submission" date="2025-08" db="UniProtKB">
        <authorList>
            <consortium name="Ensembl"/>
        </authorList>
    </citation>
    <scope>IDENTIFICATION</scope>
</reference>
<dbReference type="PANTHER" id="PTHR12112:SF21">
    <property type="entry name" value="BCL-2_ADENOVIRUS E1B 19 KDA-INTERACTING PROTEIN 2-LIKE PROTEIN"/>
    <property type="match status" value="1"/>
</dbReference>
<dbReference type="Ensembl" id="ENSONIT00000001850.2">
    <property type="protein sequence ID" value="ENSONIP00000001851.2"/>
    <property type="gene ID" value="ENSONIG00000001474.2"/>
</dbReference>
<feature type="compositionally biased region" description="Basic residues" evidence="1">
    <location>
        <begin position="448"/>
        <end position="462"/>
    </location>
</feature>
<dbReference type="InterPro" id="IPR001251">
    <property type="entry name" value="CRAL-TRIO_dom"/>
</dbReference>
<accession>I3IZ11</accession>
<dbReference type="Pfam" id="PF13716">
    <property type="entry name" value="CRAL_TRIO_2"/>
    <property type="match status" value="1"/>
</dbReference>
<dbReference type="Pfam" id="PF12496">
    <property type="entry name" value="BNIP2"/>
    <property type="match status" value="1"/>
</dbReference>
<dbReference type="Gene3D" id="3.40.525.10">
    <property type="entry name" value="CRAL-TRIO lipid binding domain"/>
    <property type="match status" value="1"/>
</dbReference>
<feature type="region of interest" description="Disordered" evidence="1">
    <location>
        <begin position="425"/>
        <end position="462"/>
    </location>
</feature>
<dbReference type="eggNOG" id="ENOG502QUPS">
    <property type="taxonomic scope" value="Eukaryota"/>
</dbReference>
<dbReference type="SUPFAM" id="SSF52087">
    <property type="entry name" value="CRAL/TRIO domain"/>
    <property type="match status" value="1"/>
</dbReference>
<evidence type="ECO:0000259" key="2">
    <source>
        <dbReference type="Pfam" id="PF13716"/>
    </source>
</evidence>
<dbReference type="Proteomes" id="UP000005207">
    <property type="component" value="Linkage group LG11"/>
</dbReference>
<dbReference type="InterPro" id="IPR022181">
    <property type="entry name" value="Bcl2-/adenovirus-E1B"/>
</dbReference>
<feature type="compositionally biased region" description="Basic residues" evidence="1">
    <location>
        <begin position="425"/>
        <end position="438"/>
    </location>
</feature>
<feature type="compositionally biased region" description="Basic and acidic residues" evidence="1">
    <location>
        <begin position="1"/>
        <end position="16"/>
    </location>
</feature>
<dbReference type="AlphaFoldDB" id="I3IZ11"/>
<dbReference type="HOGENOM" id="CLU_039135_1_0_1"/>
<dbReference type="GeneTree" id="ENSGT00940000165419"/>
<gene>
    <name evidence="3" type="primary">bnipl</name>
</gene>
<dbReference type="STRING" id="8128.ENSONIP00000001851"/>
<feature type="domain" description="CRAL-TRIO" evidence="2">
    <location>
        <begin position="210"/>
        <end position="320"/>
    </location>
</feature>
<sequence>MSSPTEHTDGHGEDRSAPGPSGPPNIQDMELREEWQDDGFPRPLPEDDTESPAGESAPVTSLTLSGGGRAKKRLVAPSLSLTLNRRDSNDRNSFSAAALSGTPDDTPSLDINLEALETPSDSETGTLPDSMHDLEWDDDLPQMGRGGAVGVARSPVEQSEGLMELDQVDSRGRRWRRFCISGHEYHVNMSVLEPYLQVLSHGGYFGDGMNAIILFTSCYLPENTVENYEYVMENLFRYIVGTLDLMVSENYLLVYLCAMAPRNKLPSIKWLHQCYTSIDRRLKKDLKGLLVVHPAWYIKALITLVKPFIRSALTHTHSLSLCRSQTHTLSLSLTHTHTHTHSLSLPHSHTHSLSLSLAHTHTLSLSLSFANTHSLSLPHSRKHTLSLSPSLTQTHTLSLSLTHTHAHSLSLAHTHTHTLSLAHTHTHTHTLTHTHTHSLSRSLSLSRTHSHTLSHTHTHSHCHTHTHTHTLTLYIFLDPGCSGFLPPEGGSEVPRN</sequence>
<evidence type="ECO:0000256" key="1">
    <source>
        <dbReference type="SAM" id="MobiDB-lite"/>
    </source>
</evidence>
<organism evidence="3 4">
    <name type="scientific">Oreochromis niloticus</name>
    <name type="common">Nile tilapia</name>
    <name type="synonym">Tilapia nilotica</name>
    <dbReference type="NCBI Taxonomy" id="8128"/>
    <lineage>
        <taxon>Eukaryota</taxon>
        <taxon>Metazoa</taxon>
        <taxon>Chordata</taxon>
        <taxon>Craniata</taxon>
        <taxon>Vertebrata</taxon>
        <taxon>Euteleostomi</taxon>
        <taxon>Actinopterygii</taxon>
        <taxon>Neopterygii</taxon>
        <taxon>Teleostei</taxon>
        <taxon>Neoteleostei</taxon>
        <taxon>Acanthomorphata</taxon>
        <taxon>Ovalentaria</taxon>
        <taxon>Cichlomorphae</taxon>
        <taxon>Cichliformes</taxon>
        <taxon>Cichlidae</taxon>
        <taxon>African cichlids</taxon>
        <taxon>Pseudocrenilabrinae</taxon>
        <taxon>Oreochromini</taxon>
        <taxon>Oreochromis</taxon>
    </lineage>
</organism>
<evidence type="ECO:0000313" key="3">
    <source>
        <dbReference type="Ensembl" id="ENSONIP00000001851.2"/>
    </source>
</evidence>
<keyword evidence="4" id="KW-1185">Reference proteome</keyword>
<dbReference type="InParanoid" id="I3IZ11"/>
<dbReference type="PANTHER" id="PTHR12112">
    <property type="entry name" value="BNIP - RELATED"/>
    <property type="match status" value="1"/>
</dbReference>
<evidence type="ECO:0000313" key="4">
    <source>
        <dbReference type="Proteomes" id="UP000005207"/>
    </source>
</evidence>
<name>I3IZ11_ORENI</name>
<feature type="region of interest" description="Disordered" evidence="1">
    <location>
        <begin position="1"/>
        <end position="71"/>
    </location>
</feature>
<dbReference type="InterPro" id="IPR036865">
    <property type="entry name" value="CRAL-TRIO_dom_sf"/>
</dbReference>
<dbReference type="CDD" id="cd00170">
    <property type="entry name" value="SEC14"/>
    <property type="match status" value="1"/>
</dbReference>
<feature type="region of interest" description="Disordered" evidence="1">
    <location>
        <begin position="84"/>
        <end position="138"/>
    </location>
</feature>
<protein>
    <submittedName>
        <fullName evidence="3">BCL2 interacting protein like</fullName>
    </submittedName>
</protein>
<proteinExistence type="predicted"/>